<dbReference type="Proteomes" id="UP001163223">
    <property type="component" value="Chromosome"/>
</dbReference>
<keyword evidence="1" id="KW-0328">Glycosyltransferase</keyword>
<name>A0ACD4NJR2_9HYPH</name>
<dbReference type="EMBL" id="CP113520">
    <property type="protein sequence ID" value="WAJ27045.1"/>
    <property type="molecule type" value="Genomic_DNA"/>
</dbReference>
<reference evidence="1" key="1">
    <citation type="submission" date="2022-11" db="EMBL/GenBank/DDBJ databases">
        <title>beta-Carotene-producing bacterium, Jeongeuplla avenae sp. nov., alleviates the salt stress of Arabidopsis seedlings.</title>
        <authorList>
            <person name="Jiang L."/>
            <person name="Lee J."/>
        </authorList>
    </citation>
    <scope>NUCLEOTIDE SEQUENCE</scope>
    <source>
        <strain evidence="1">DY_R2A_6</strain>
    </source>
</reference>
<keyword evidence="2" id="KW-1185">Reference proteome</keyword>
<protein>
    <submittedName>
        <fullName evidence="1">Phosphoribosyltransferase</fullName>
    </submittedName>
</protein>
<evidence type="ECO:0000313" key="1">
    <source>
        <dbReference type="EMBL" id="WAJ27045.1"/>
    </source>
</evidence>
<evidence type="ECO:0000313" key="2">
    <source>
        <dbReference type="Proteomes" id="UP001163223"/>
    </source>
</evidence>
<keyword evidence="1" id="KW-0808">Transferase</keyword>
<accession>A0ACD4NJR2</accession>
<proteinExistence type="predicted"/>
<sequence length="305" mass="34582">MLPATIISLLRNIKLTDLDSFVRGDVYGTGSTKQYEGLLNTKDAYEHILIVDDSILNGRAMENARSRVGTSTIEGRRITYCAVYGPKERHPQADLVLEAVPTPRVFQWNFMHHAVLENSCVDIDGVLCDDPLPHQNDDGDQYVDFLQSAAKYISPTRPIHSLVTNRLEKYRGETETWLQASGISYGKLHMLDLPTKEDRISKEVNGAFKADVYRESKAELFIESELRQAIEIAQLSGKPVLCIETHEMVMPHGVTTRYLAEAIRRKGNSSRGKLMLKMRRLARGALGSRYNTLARWWKSRDETTK</sequence>
<gene>
    <name evidence="1" type="ORF">OXU80_19570</name>
</gene>
<organism evidence="1 2">
    <name type="scientific">Antarcticirhabdus aurantiaca</name>
    <dbReference type="NCBI Taxonomy" id="2606717"/>
    <lineage>
        <taxon>Bacteria</taxon>
        <taxon>Pseudomonadati</taxon>
        <taxon>Pseudomonadota</taxon>
        <taxon>Alphaproteobacteria</taxon>
        <taxon>Hyphomicrobiales</taxon>
        <taxon>Aurantimonadaceae</taxon>
        <taxon>Antarcticirhabdus</taxon>
    </lineage>
</organism>